<evidence type="ECO:0008006" key="4">
    <source>
        <dbReference type="Google" id="ProtNLM"/>
    </source>
</evidence>
<evidence type="ECO:0000313" key="3">
    <source>
        <dbReference type="Proteomes" id="UP000233769"/>
    </source>
</evidence>
<dbReference type="Pfam" id="PF03069">
    <property type="entry name" value="FmdA_AmdA"/>
    <property type="match status" value="1"/>
</dbReference>
<dbReference type="Gene3D" id="2.60.120.580">
    <property type="entry name" value="Acetamidase/Formamidase-like domains"/>
    <property type="match status" value="1"/>
</dbReference>
<evidence type="ECO:0000313" key="2">
    <source>
        <dbReference type="EMBL" id="SOR28936.1"/>
    </source>
</evidence>
<dbReference type="InterPro" id="IPR004304">
    <property type="entry name" value="FmdA_AmdA"/>
</dbReference>
<dbReference type="GO" id="GO:0016811">
    <property type="term" value="F:hydrolase activity, acting on carbon-nitrogen (but not peptide) bonds, in linear amides"/>
    <property type="evidence" value="ECO:0007669"/>
    <property type="project" value="InterPro"/>
</dbReference>
<sequence>MPETLIKVDLTQSAYDNDMVHNRWHPDIPMVATVKPGDDFIVETYDWTGGFIKNNDSADDVRDIDLSIVHFLSGPIGVEGAEPGDLLVVDLLDIGAKPESQWGFNGFFSKNNGGGFLDEHFPPGPEVDLGFRGHVHQVAPRARRALPRPDPSRPDRLSARSEDAGDLEHPREGALRHQPEPGAGAGHPPLRPDRAYGPVEG</sequence>
<evidence type="ECO:0000256" key="1">
    <source>
        <dbReference type="SAM" id="MobiDB-lite"/>
    </source>
</evidence>
<dbReference type="EMBL" id="LT962688">
    <property type="protein sequence ID" value="SOR28936.1"/>
    <property type="molecule type" value="Genomic_DNA"/>
</dbReference>
<reference evidence="3" key="1">
    <citation type="submission" date="2017-10" db="EMBL/GenBank/DDBJ databases">
        <authorList>
            <person name="Regsiter A."/>
            <person name="William W."/>
        </authorList>
    </citation>
    <scope>NUCLEOTIDE SEQUENCE [LARGE SCALE GENOMIC DNA]</scope>
</reference>
<accession>A0A2N9ANJ6</accession>
<feature type="region of interest" description="Disordered" evidence="1">
    <location>
        <begin position="139"/>
        <end position="201"/>
    </location>
</feature>
<gene>
    <name evidence="2" type="ORF">TK0001_2334</name>
</gene>
<dbReference type="PANTHER" id="PTHR31891:SF1">
    <property type="entry name" value="FORMAMIDASE C869.04-RELATED"/>
    <property type="match status" value="1"/>
</dbReference>
<protein>
    <recommendedName>
        <fullName evidence="4">Formamidase</fullName>
    </recommendedName>
</protein>
<dbReference type="SUPFAM" id="SSF141130">
    <property type="entry name" value="Acetamidase/Formamidase-like"/>
    <property type="match status" value="1"/>
</dbReference>
<dbReference type="Proteomes" id="UP000233769">
    <property type="component" value="Chromosome tk0001"/>
</dbReference>
<dbReference type="PANTHER" id="PTHR31891">
    <property type="entry name" value="FORMAMIDASE C869.04-RELATED"/>
    <property type="match status" value="1"/>
</dbReference>
<dbReference type="AlphaFoldDB" id="A0A2N9ANJ6"/>
<feature type="compositionally biased region" description="Basic and acidic residues" evidence="1">
    <location>
        <begin position="150"/>
        <end position="179"/>
    </location>
</feature>
<organism evidence="2 3">
    <name type="scientific">Methylorubrum extorquens</name>
    <name type="common">Methylobacterium dichloromethanicum</name>
    <name type="synonym">Methylobacterium extorquens</name>
    <dbReference type="NCBI Taxonomy" id="408"/>
    <lineage>
        <taxon>Bacteria</taxon>
        <taxon>Pseudomonadati</taxon>
        <taxon>Pseudomonadota</taxon>
        <taxon>Alphaproteobacteria</taxon>
        <taxon>Hyphomicrobiales</taxon>
        <taxon>Methylobacteriaceae</taxon>
        <taxon>Methylorubrum</taxon>
    </lineage>
</organism>
<proteinExistence type="predicted"/>
<name>A0A2N9ANJ6_METEX</name>